<dbReference type="InParanoid" id="B0E1Q4"/>
<dbReference type="EMBL" id="DS547169">
    <property type="protein sequence ID" value="EDQ99235.1"/>
    <property type="molecule type" value="Genomic_DNA"/>
</dbReference>
<evidence type="ECO:0000313" key="2">
    <source>
        <dbReference type="EMBL" id="EDQ99235.1"/>
    </source>
</evidence>
<feature type="compositionally biased region" description="Low complexity" evidence="1">
    <location>
        <begin position="93"/>
        <end position="104"/>
    </location>
</feature>
<accession>B0E1Q4</accession>
<proteinExistence type="predicted"/>
<organism evidence="3">
    <name type="scientific">Laccaria bicolor (strain S238N-H82 / ATCC MYA-4686)</name>
    <name type="common">Bicoloured deceiver</name>
    <name type="synonym">Laccaria laccata var. bicolor</name>
    <dbReference type="NCBI Taxonomy" id="486041"/>
    <lineage>
        <taxon>Eukaryota</taxon>
        <taxon>Fungi</taxon>
        <taxon>Dikarya</taxon>
        <taxon>Basidiomycota</taxon>
        <taxon>Agaricomycotina</taxon>
        <taxon>Agaricomycetes</taxon>
        <taxon>Agaricomycetidae</taxon>
        <taxon>Agaricales</taxon>
        <taxon>Agaricineae</taxon>
        <taxon>Hydnangiaceae</taxon>
        <taxon>Laccaria</taxon>
    </lineage>
</organism>
<dbReference type="AlphaFoldDB" id="B0E1Q4"/>
<feature type="compositionally biased region" description="Basic and acidic residues" evidence="1">
    <location>
        <begin position="73"/>
        <end position="90"/>
    </location>
</feature>
<dbReference type="Proteomes" id="UP000001194">
    <property type="component" value="Unassembled WGS sequence"/>
</dbReference>
<dbReference type="KEGG" id="lbc:LACBIDRAFT_335216"/>
<dbReference type="GeneID" id="6085778"/>
<feature type="region of interest" description="Disordered" evidence="1">
    <location>
        <begin position="41"/>
        <end position="128"/>
    </location>
</feature>
<keyword evidence="3" id="KW-1185">Reference proteome</keyword>
<evidence type="ECO:0000313" key="3">
    <source>
        <dbReference type="Proteomes" id="UP000001194"/>
    </source>
</evidence>
<dbReference type="HOGENOM" id="CLU_1384384_0_0_1"/>
<gene>
    <name evidence="2" type="ORF">LACBIDRAFT_335216</name>
</gene>
<protein>
    <submittedName>
        <fullName evidence="2">Predicted protein</fullName>
    </submittedName>
</protein>
<dbReference type="RefSeq" id="XP_001890132.1">
    <property type="nucleotide sequence ID" value="XM_001890097.1"/>
</dbReference>
<reference evidence="2 3" key="1">
    <citation type="journal article" date="2008" name="Nature">
        <title>The genome of Laccaria bicolor provides insights into mycorrhizal symbiosis.</title>
        <authorList>
            <person name="Martin F."/>
            <person name="Aerts A."/>
            <person name="Ahren D."/>
            <person name="Brun A."/>
            <person name="Danchin E.G.J."/>
            <person name="Duchaussoy F."/>
            <person name="Gibon J."/>
            <person name="Kohler A."/>
            <person name="Lindquist E."/>
            <person name="Pereda V."/>
            <person name="Salamov A."/>
            <person name="Shapiro H.J."/>
            <person name="Wuyts J."/>
            <person name="Blaudez D."/>
            <person name="Buee M."/>
            <person name="Brokstein P."/>
            <person name="Canbaeck B."/>
            <person name="Cohen D."/>
            <person name="Courty P.E."/>
            <person name="Coutinho P.M."/>
            <person name="Delaruelle C."/>
            <person name="Detter J.C."/>
            <person name="Deveau A."/>
            <person name="DiFazio S."/>
            <person name="Duplessis S."/>
            <person name="Fraissinet-Tachet L."/>
            <person name="Lucic E."/>
            <person name="Frey-Klett P."/>
            <person name="Fourrey C."/>
            <person name="Feussner I."/>
            <person name="Gay G."/>
            <person name="Grimwood J."/>
            <person name="Hoegger P.J."/>
            <person name="Jain P."/>
            <person name="Kilaru S."/>
            <person name="Labbe J."/>
            <person name="Lin Y.C."/>
            <person name="Legue V."/>
            <person name="Le Tacon F."/>
            <person name="Marmeisse R."/>
            <person name="Melayah D."/>
            <person name="Montanini B."/>
            <person name="Muratet M."/>
            <person name="Nehls U."/>
            <person name="Niculita-Hirzel H."/>
            <person name="Oudot-Le Secq M.P."/>
            <person name="Peter M."/>
            <person name="Quesneville H."/>
            <person name="Rajashekar B."/>
            <person name="Reich M."/>
            <person name="Rouhier N."/>
            <person name="Schmutz J."/>
            <person name="Yin T."/>
            <person name="Chalot M."/>
            <person name="Henrissat B."/>
            <person name="Kuees U."/>
            <person name="Lucas S."/>
            <person name="Van de Peer Y."/>
            <person name="Podila G.K."/>
            <person name="Polle A."/>
            <person name="Pukkila P.J."/>
            <person name="Richardson P.M."/>
            <person name="Rouze P."/>
            <person name="Sanders I.R."/>
            <person name="Stajich J.E."/>
            <person name="Tunlid A."/>
            <person name="Tuskan G."/>
            <person name="Grigoriev I.V."/>
        </authorList>
    </citation>
    <scope>NUCLEOTIDE SEQUENCE [LARGE SCALE GENOMIC DNA]</scope>
    <source>
        <strain evidence="3">S238N-H82 / ATCC MYA-4686</strain>
    </source>
</reference>
<feature type="compositionally biased region" description="Low complexity" evidence="1">
    <location>
        <begin position="45"/>
        <end position="58"/>
    </location>
</feature>
<name>B0E1Q4_LACBS</name>
<evidence type="ECO:0000256" key="1">
    <source>
        <dbReference type="SAM" id="MobiDB-lite"/>
    </source>
</evidence>
<sequence length="197" mass="21981">MGEVVVMSHDGYSKSLNMFTFNVQHSTSTYLSIRSTTLPFASTIPGDNPTMPPTTNTTDNDHPRPPHHHDRPKIKEDCPRPPTNEDDHPQMKPPAQTTTKAPTDTGDHKPRDNNGTTMSTTQDDEAATRRIWGDDDTAQQRNDNVEASFVSLCQASFVEPKPARGYTTSVMQLPPKIVKRMEQQIVDGVDQIVERTI</sequence>